<evidence type="ECO:0000313" key="1">
    <source>
        <dbReference type="EMBL" id="MCW1922114.1"/>
    </source>
</evidence>
<evidence type="ECO:0008006" key="3">
    <source>
        <dbReference type="Google" id="ProtNLM"/>
    </source>
</evidence>
<reference evidence="1 2" key="1">
    <citation type="submission" date="2022-10" db="EMBL/GenBank/DDBJ databases">
        <title>Luteolibacter arcticus strain CCTCC AB 2014275, whole genome shotgun sequencing project.</title>
        <authorList>
            <person name="Zhao G."/>
            <person name="Shen L."/>
        </authorList>
    </citation>
    <scope>NUCLEOTIDE SEQUENCE [LARGE SCALE GENOMIC DNA]</scope>
    <source>
        <strain evidence="1 2">CCTCC AB 2014275</strain>
    </source>
</reference>
<keyword evidence="2" id="KW-1185">Reference proteome</keyword>
<comment type="caution">
    <text evidence="1">The sequence shown here is derived from an EMBL/GenBank/DDBJ whole genome shotgun (WGS) entry which is preliminary data.</text>
</comment>
<sequence>MAASLVGTRLKRFGSRDPTPPGFVTFPTCGIGRVDGCWRVNCRGADGVTVDPGRAVGRGVCVTFGCTREGVCRGVIWRCGVGRTVGRCWGVERCGVTRGVT</sequence>
<accession>A0ABT3GEX5</accession>
<organism evidence="1 2">
    <name type="scientific">Luteolibacter arcticus</name>
    <dbReference type="NCBI Taxonomy" id="1581411"/>
    <lineage>
        <taxon>Bacteria</taxon>
        <taxon>Pseudomonadati</taxon>
        <taxon>Verrucomicrobiota</taxon>
        <taxon>Verrucomicrobiia</taxon>
        <taxon>Verrucomicrobiales</taxon>
        <taxon>Verrucomicrobiaceae</taxon>
        <taxon>Luteolibacter</taxon>
    </lineage>
</organism>
<gene>
    <name evidence="1" type="ORF">OKA05_06090</name>
</gene>
<dbReference type="RefSeq" id="WP_264486224.1">
    <property type="nucleotide sequence ID" value="NZ_JAPDDT010000002.1"/>
</dbReference>
<proteinExistence type="predicted"/>
<name>A0ABT3GEX5_9BACT</name>
<evidence type="ECO:0000313" key="2">
    <source>
        <dbReference type="Proteomes" id="UP001320876"/>
    </source>
</evidence>
<protein>
    <recommendedName>
        <fullName evidence="3">SRCR domain-containing protein</fullName>
    </recommendedName>
</protein>
<dbReference type="EMBL" id="JAPDDT010000002">
    <property type="protein sequence ID" value="MCW1922114.1"/>
    <property type="molecule type" value="Genomic_DNA"/>
</dbReference>
<dbReference type="Proteomes" id="UP001320876">
    <property type="component" value="Unassembled WGS sequence"/>
</dbReference>